<dbReference type="PANTHER" id="PTHR30097">
    <property type="entry name" value="CATION EFFLUX SYSTEM PROTEIN CUSB"/>
    <property type="match status" value="1"/>
</dbReference>
<dbReference type="Gene3D" id="2.40.30.170">
    <property type="match status" value="1"/>
</dbReference>
<feature type="compositionally biased region" description="Basic and acidic residues" evidence="3">
    <location>
        <begin position="34"/>
        <end position="79"/>
    </location>
</feature>
<dbReference type="InterPro" id="IPR058649">
    <property type="entry name" value="CzcB_C"/>
</dbReference>
<dbReference type="InterPro" id="IPR058792">
    <property type="entry name" value="Beta-barrel_RND_2"/>
</dbReference>
<evidence type="ECO:0000313" key="9">
    <source>
        <dbReference type="EMBL" id="MEO3713752.1"/>
    </source>
</evidence>
<dbReference type="Pfam" id="PF25954">
    <property type="entry name" value="Beta-barrel_RND_2"/>
    <property type="match status" value="1"/>
</dbReference>
<dbReference type="NCBIfam" id="TIGR01730">
    <property type="entry name" value="RND_mfp"/>
    <property type="match status" value="1"/>
</dbReference>
<feature type="domain" description="CusB-like beta-barrel" evidence="5">
    <location>
        <begin position="375"/>
        <end position="450"/>
    </location>
</feature>
<dbReference type="Proteomes" id="UP001462640">
    <property type="component" value="Unassembled WGS sequence"/>
</dbReference>
<evidence type="ECO:0000259" key="6">
    <source>
        <dbReference type="Pfam" id="PF25971"/>
    </source>
</evidence>
<feature type="domain" description="CzcB-like C-terminal circularly permuted SH3-like" evidence="8">
    <location>
        <begin position="457"/>
        <end position="517"/>
    </location>
</feature>
<dbReference type="InterPro" id="IPR051909">
    <property type="entry name" value="MFP_Cation_Efflux"/>
</dbReference>
<feature type="region of interest" description="Disordered" evidence="3">
    <location>
        <begin position="34"/>
        <end position="92"/>
    </location>
</feature>
<dbReference type="InterPro" id="IPR058648">
    <property type="entry name" value="HH_CzcB-like"/>
</dbReference>
<feature type="domain" description="CzcB-like barrel-sandwich hybrid" evidence="7">
    <location>
        <begin position="228"/>
        <end position="372"/>
    </location>
</feature>
<organism evidence="9 10">
    <name type="scientific">Roseateles flavus</name>
    <dbReference type="NCBI Taxonomy" id="3149041"/>
    <lineage>
        <taxon>Bacteria</taxon>
        <taxon>Pseudomonadati</taxon>
        <taxon>Pseudomonadota</taxon>
        <taxon>Betaproteobacteria</taxon>
        <taxon>Burkholderiales</taxon>
        <taxon>Sphaerotilaceae</taxon>
        <taxon>Roseateles</taxon>
    </lineage>
</organism>
<evidence type="ECO:0000259" key="4">
    <source>
        <dbReference type="Pfam" id="PF25893"/>
    </source>
</evidence>
<evidence type="ECO:0000256" key="2">
    <source>
        <dbReference type="ARBA" id="ARBA00022448"/>
    </source>
</evidence>
<dbReference type="PANTHER" id="PTHR30097:SF4">
    <property type="entry name" value="SLR6042 PROTEIN"/>
    <property type="match status" value="1"/>
</dbReference>
<accession>A0ABV0GFC4</accession>
<dbReference type="InterPro" id="IPR058647">
    <property type="entry name" value="BSH_CzcB-like"/>
</dbReference>
<dbReference type="SUPFAM" id="SSF111369">
    <property type="entry name" value="HlyD-like secretion proteins"/>
    <property type="match status" value="1"/>
</dbReference>
<dbReference type="Pfam" id="PF25971">
    <property type="entry name" value="CzcB_N"/>
    <property type="match status" value="1"/>
</dbReference>
<dbReference type="RefSeq" id="WP_347610455.1">
    <property type="nucleotide sequence ID" value="NZ_JBDPZC010000006.1"/>
</dbReference>
<evidence type="ECO:0000259" key="7">
    <source>
        <dbReference type="Pfam" id="PF25973"/>
    </source>
</evidence>
<name>A0ABV0GFC4_9BURK</name>
<dbReference type="Gene3D" id="1.10.287.470">
    <property type="entry name" value="Helix hairpin bin"/>
    <property type="match status" value="1"/>
</dbReference>
<protein>
    <submittedName>
        <fullName evidence="9">Efflux RND transporter periplasmic adaptor subunit</fullName>
    </submittedName>
</protein>
<keyword evidence="2" id="KW-0813">Transport</keyword>
<dbReference type="Pfam" id="PF25893">
    <property type="entry name" value="HH_CzcB"/>
    <property type="match status" value="1"/>
</dbReference>
<dbReference type="InterPro" id="IPR006143">
    <property type="entry name" value="RND_pump_MFP"/>
</dbReference>
<evidence type="ECO:0000259" key="5">
    <source>
        <dbReference type="Pfam" id="PF25954"/>
    </source>
</evidence>
<evidence type="ECO:0000313" key="10">
    <source>
        <dbReference type="Proteomes" id="UP001462640"/>
    </source>
</evidence>
<dbReference type="Gene3D" id="2.40.420.20">
    <property type="match status" value="1"/>
</dbReference>
<gene>
    <name evidence="9" type="ORF">ABDJ40_13390</name>
</gene>
<comment type="caution">
    <text evidence="9">The sequence shown here is derived from an EMBL/GenBank/DDBJ whole genome shotgun (WGS) entry which is preliminary data.</text>
</comment>
<dbReference type="Pfam" id="PF25973">
    <property type="entry name" value="BSH_CzcB"/>
    <property type="match status" value="1"/>
</dbReference>
<sequence>MLMEPKKKSAVAIAVVLVLGLVLGVAILRTDKSAPAGEEHGHGHEEAKGHADAEHHGKKAADSHADHKDHADKEHHEEAAAPTKGPHGGRLFTNNGFGLEMTIVENNAEPQFRLYLFKDGKPLAPTQAKVGITLQRLGRKPEVYAFAPEKDYLKGSATVDEPHSFDGTIDVQFGNQKHEFKFEQAEGRVQLSDEQLKSNGVEIATAGPARIRSSLALLGEVKLNQDRTLFVTPRLAGIVESVRANAGDKVKRGQVLAVISSQALADQRGELLAAQKRMALAKTTYEREKRLWEEKISAEQDYLAAKHAFQEAEISAESARQKLSSLGASATESSQGLTRYEIRSPIDGVVTEKKISVGEVLKDDAPIFQVADLGTVWVELTVPAKDVNALKIGDSASVKATAFEAQANAKLSYVGALVGEQSRNATARLVLANPKGQWRPGLPVTVDLTSGEVDVPVAVAVDAVQSVGESTVVFGRYGKQFEARPLTLGRSDGRFVEVVKGLQAGERYAAKNSFLVKAEVGKAGASHEH</sequence>
<dbReference type="Gene3D" id="2.40.50.100">
    <property type="match status" value="1"/>
</dbReference>
<dbReference type="Pfam" id="PF25975">
    <property type="entry name" value="CzcB_C"/>
    <property type="match status" value="1"/>
</dbReference>
<reference evidence="9 10" key="1">
    <citation type="submission" date="2024-05" db="EMBL/GenBank/DDBJ databases">
        <title>Roseateles sp. 2.12 16S ribosomal RNA gene Genome sequencing and assembly.</title>
        <authorList>
            <person name="Woo H."/>
        </authorList>
    </citation>
    <scope>NUCLEOTIDE SEQUENCE [LARGE SCALE GENOMIC DNA]</scope>
    <source>
        <strain evidence="9 10">2.12</strain>
    </source>
</reference>
<proteinExistence type="inferred from homology"/>
<evidence type="ECO:0000256" key="1">
    <source>
        <dbReference type="ARBA" id="ARBA00009477"/>
    </source>
</evidence>
<comment type="similarity">
    <text evidence="1">Belongs to the membrane fusion protein (MFP) (TC 8.A.1) family.</text>
</comment>
<dbReference type="EMBL" id="JBDPZC010000006">
    <property type="protein sequence ID" value="MEO3713752.1"/>
    <property type="molecule type" value="Genomic_DNA"/>
</dbReference>
<evidence type="ECO:0000259" key="8">
    <source>
        <dbReference type="Pfam" id="PF25975"/>
    </source>
</evidence>
<feature type="domain" description="CzcB N-terminal" evidence="6">
    <location>
        <begin position="89"/>
        <end position="180"/>
    </location>
</feature>
<dbReference type="InterPro" id="IPR058646">
    <property type="entry name" value="CzcB_N"/>
</dbReference>
<feature type="domain" description="CzcB-like alpha-helical hairpin" evidence="4">
    <location>
        <begin position="266"/>
        <end position="324"/>
    </location>
</feature>
<evidence type="ECO:0000256" key="3">
    <source>
        <dbReference type="SAM" id="MobiDB-lite"/>
    </source>
</evidence>
<keyword evidence="10" id="KW-1185">Reference proteome</keyword>